<evidence type="ECO:0000256" key="2">
    <source>
        <dbReference type="SAM" id="Phobius"/>
    </source>
</evidence>
<evidence type="ECO:0000313" key="3">
    <source>
        <dbReference type="EMBL" id="SEO91886.1"/>
    </source>
</evidence>
<dbReference type="AlphaFoldDB" id="A0A1H8TM41"/>
<keyword evidence="2" id="KW-1133">Transmembrane helix</keyword>
<sequence>MDRLLGGAADQPAPAPARDRAEAPAAVRRAALVVALEAALLLGGALVLLYLTVTGSPRSTSNAVAEVVLAALFGAVTAAAAIGLWRVSPWARGPVVALQLILAALAYTAFTAGRPEFGIPVLVLVAAELYLLATPEARLAYFQRSEGPDR</sequence>
<evidence type="ECO:0000313" key="4">
    <source>
        <dbReference type="Proteomes" id="UP000198960"/>
    </source>
</evidence>
<keyword evidence="2" id="KW-0812">Transmembrane</keyword>
<feature type="transmembrane region" description="Helical" evidence="2">
    <location>
        <begin position="117"/>
        <end position="133"/>
    </location>
</feature>
<feature type="region of interest" description="Disordered" evidence="1">
    <location>
        <begin position="1"/>
        <end position="20"/>
    </location>
</feature>
<organism evidence="3 4">
    <name type="scientific">Trujillonella endophytica</name>
    <dbReference type="NCBI Taxonomy" id="673521"/>
    <lineage>
        <taxon>Bacteria</taxon>
        <taxon>Bacillati</taxon>
        <taxon>Actinomycetota</taxon>
        <taxon>Actinomycetes</taxon>
        <taxon>Geodermatophilales</taxon>
        <taxon>Geodermatophilaceae</taxon>
        <taxon>Trujillonella</taxon>
    </lineage>
</organism>
<dbReference type="STRING" id="673521.SAMN05660991_02385"/>
<feature type="transmembrane region" description="Helical" evidence="2">
    <location>
        <begin position="91"/>
        <end position="110"/>
    </location>
</feature>
<name>A0A1H8TM41_9ACTN</name>
<keyword evidence="4" id="KW-1185">Reference proteome</keyword>
<gene>
    <name evidence="3" type="ORF">SAMN05660991_02385</name>
</gene>
<protein>
    <submittedName>
        <fullName evidence="3">Uncharacterized protein</fullName>
    </submittedName>
</protein>
<feature type="transmembrane region" description="Helical" evidence="2">
    <location>
        <begin position="30"/>
        <end position="51"/>
    </location>
</feature>
<accession>A0A1H8TM41</accession>
<evidence type="ECO:0000256" key="1">
    <source>
        <dbReference type="SAM" id="MobiDB-lite"/>
    </source>
</evidence>
<dbReference type="Proteomes" id="UP000198960">
    <property type="component" value="Unassembled WGS sequence"/>
</dbReference>
<feature type="compositionally biased region" description="Low complexity" evidence="1">
    <location>
        <begin position="1"/>
        <end position="12"/>
    </location>
</feature>
<reference evidence="4" key="1">
    <citation type="submission" date="2016-10" db="EMBL/GenBank/DDBJ databases">
        <authorList>
            <person name="Varghese N."/>
            <person name="Submissions S."/>
        </authorList>
    </citation>
    <scope>NUCLEOTIDE SEQUENCE [LARGE SCALE GENOMIC DNA]</scope>
    <source>
        <strain evidence="4">DSM 45413</strain>
    </source>
</reference>
<proteinExistence type="predicted"/>
<keyword evidence="2" id="KW-0472">Membrane</keyword>
<dbReference type="EMBL" id="FOEE01000006">
    <property type="protein sequence ID" value="SEO91886.1"/>
    <property type="molecule type" value="Genomic_DNA"/>
</dbReference>
<feature type="transmembrane region" description="Helical" evidence="2">
    <location>
        <begin position="63"/>
        <end position="85"/>
    </location>
</feature>